<dbReference type="PANTHER" id="PTHR31350:SF27">
    <property type="entry name" value="HEMIMETHYLATED DNA-BINDING DOMAIN-CONTAINING PROTEIN"/>
    <property type="match status" value="1"/>
</dbReference>
<dbReference type="NCBIfam" id="TIGR02097">
    <property type="entry name" value="yccV"/>
    <property type="match status" value="1"/>
</dbReference>
<dbReference type="SMART" id="SM00992">
    <property type="entry name" value="YccV-like"/>
    <property type="match status" value="1"/>
</dbReference>
<organism evidence="3 4">
    <name type="scientific">Dacryopinax primogenitus (strain DJM 731)</name>
    <name type="common">Brown rot fungus</name>
    <dbReference type="NCBI Taxonomy" id="1858805"/>
    <lineage>
        <taxon>Eukaryota</taxon>
        <taxon>Fungi</taxon>
        <taxon>Dikarya</taxon>
        <taxon>Basidiomycota</taxon>
        <taxon>Agaricomycotina</taxon>
        <taxon>Dacrymycetes</taxon>
        <taxon>Dacrymycetales</taxon>
        <taxon>Dacrymycetaceae</taxon>
        <taxon>Dacryopinax</taxon>
    </lineage>
</organism>
<dbReference type="InterPro" id="IPR032698">
    <property type="entry name" value="SirB1_N"/>
</dbReference>
<dbReference type="STRING" id="1858805.M5FP44"/>
<dbReference type="InterPro" id="IPR011722">
    <property type="entry name" value="Hemimethylated_DNA-bd_dom"/>
</dbReference>
<evidence type="ECO:0000313" key="3">
    <source>
        <dbReference type="EMBL" id="EJT98195.1"/>
    </source>
</evidence>
<dbReference type="Proteomes" id="UP000030653">
    <property type="component" value="Unassembled WGS sequence"/>
</dbReference>
<dbReference type="OMA" id="PCGFLFH"/>
<dbReference type="HOGENOM" id="CLU_020266_1_0_1"/>
<reference evidence="3 4" key="1">
    <citation type="journal article" date="2012" name="Science">
        <title>The Paleozoic origin of enzymatic lignin decomposition reconstructed from 31 fungal genomes.</title>
        <authorList>
            <person name="Floudas D."/>
            <person name="Binder M."/>
            <person name="Riley R."/>
            <person name="Barry K."/>
            <person name="Blanchette R.A."/>
            <person name="Henrissat B."/>
            <person name="Martinez A.T."/>
            <person name="Otillar R."/>
            <person name="Spatafora J.W."/>
            <person name="Yadav J.S."/>
            <person name="Aerts A."/>
            <person name="Benoit I."/>
            <person name="Boyd A."/>
            <person name="Carlson A."/>
            <person name="Copeland A."/>
            <person name="Coutinho P.M."/>
            <person name="de Vries R.P."/>
            <person name="Ferreira P."/>
            <person name="Findley K."/>
            <person name="Foster B."/>
            <person name="Gaskell J."/>
            <person name="Glotzer D."/>
            <person name="Gorecki P."/>
            <person name="Heitman J."/>
            <person name="Hesse C."/>
            <person name="Hori C."/>
            <person name="Igarashi K."/>
            <person name="Jurgens J.A."/>
            <person name="Kallen N."/>
            <person name="Kersten P."/>
            <person name="Kohler A."/>
            <person name="Kuees U."/>
            <person name="Kumar T.K.A."/>
            <person name="Kuo A."/>
            <person name="LaButti K."/>
            <person name="Larrondo L.F."/>
            <person name="Lindquist E."/>
            <person name="Ling A."/>
            <person name="Lombard V."/>
            <person name="Lucas S."/>
            <person name="Lundell T."/>
            <person name="Martin R."/>
            <person name="McLaughlin D.J."/>
            <person name="Morgenstern I."/>
            <person name="Morin E."/>
            <person name="Murat C."/>
            <person name="Nagy L.G."/>
            <person name="Nolan M."/>
            <person name="Ohm R.A."/>
            <person name="Patyshakuliyeva A."/>
            <person name="Rokas A."/>
            <person name="Ruiz-Duenas F.J."/>
            <person name="Sabat G."/>
            <person name="Salamov A."/>
            <person name="Samejima M."/>
            <person name="Schmutz J."/>
            <person name="Slot J.C."/>
            <person name="St John F."/>
            <person name="Stenlid J."/>
            <person name="Sun H."/>
            <person name="Sun S."/>
            <person name="Syed K."/>
            <person name="Tsang A."/>
            <person name="Wiebenga A."/>
            <person name="Young D."/>
            <person name="Pisabarro A."/>
            <person name="Eastwood D.C."/>
            <person name="Martin F."/>
            <person name="Cullen D."/>
            <person name="Grigoriev I.V."/>
            <person name="Hibbett D.S."/>
        </authorList>
    </citation>
    <scope>NUCLEOTIDE SEQUENCE [LARGE SCALE GENOMIC DNA]</scope>
    <source>
        <strain evidence="3 4">DJM-731 SS1</strain>
    </source>
</reference>
<evidence type="ECO:0000256" key="1">
    <source>
        <dbReference type="SAM" id="MobiDB-lite"/>
    </source>
</evidence>
<feature type="domain" description="Hemimethylated DNA-binding" evidence="2">
    <location>
        <begin position="507"/>
        <end position="618"/>
    </location>
</feature>
<evidence type="ECO:0000313" key="4">
    <source>
        <dbReference type="Proteomes" id="UP000030653"/>
    </source>
</evidence>
<dbReference type="GeneID" id="63685753"/>
<name>M5FP44_DACPD</name>
<dbReference type="PANTHER" id="PTHR31350">
    <property type="entry name" value="SI:DKEY-261L7.2"/>
    <property type="match status" value="1"/>
</dbReference>
<dbReference type="SUPFAM" id="SSF81383">
    <property type="entry name" value="F-box domain"/>
    <property type="match status" value="1"/>
</dbReference>
<dbReference type="EMBL" id="JH795874">
    <property type="protein sequence ID" value="EJT98195.1"/>
    <property type="molecule type" value="Genomic_DNA"/>
</dbReference>
<keyword evidence="4" id="KW-1185">Reference proteome</keyword>
<proteinExistence type="predicted"/>
<protein>
    <recommendedName>
        <fullName evidence="2">Hemimethylated DNA-binding domain-containing protein</fullName>
    </recommendedName>
</protein>
<dbReference type="InterPro" id="IPR036047">
    <property type="entry name" value="F-box-like_dom_sf"/>
</dbReference>
<dbReference type="Pfam" id="PF13369">
    <property type="entry name" value="Transglut_core2"/>
    <property type="match status" value="1"/>
</dbReference>
<evidence type="ECO:0000259" key="2">
    <source>
        <dbReference type="SMART" id="SM00992"/>
    </source>
</evidence>
<accession>M5FP44</accession>
<dbReference type="SUPFAM" id="SSF141255">
    <property type="entry name" value="YccV-like"/>
    <property type="match status" value="1"/>
</dbReference>
<dbReference type="Pfam" id="PF08755">
    <property type="entry name" value="YccV-like"/>
    <property type="match status" value="1"/>
</dbReference>
<dbReference type="RefSeq" id="XP_040625093.1">
    <property type="nucleotide sequence ID" value="XM_040770691.1"/>
</dbReference>
<sequence length="700" mass="79340">MAHLALPIEIYEHIFQLLVPSPTEDADVFALAQCAATSSFMRSIATANLVWMAHYQVRYLASNPIKETERIAACNGSYFKLYRMRRLLDRRALDTLQDAIYRKQGRCTTGRLFAYDLGIDVHDVLRTQSVMRWPRNIAKTDEPALDSLTLDWIARPYWAREAMTVITKLEALRLWRKVVVQPQYVSFAEGFAAFSGFRGVSPQQVIKDLNALCKRCESHLRAKGVSLESGLEDYDVVNISNEICLWMREEGFRLAAGVDYHRMENHFLDCVITTHRDTLPLSLVVIFVSLARHLGVEAHPVGFPQHVHVLVRGHVPSTSRFFFPGFPERGEEYIHLDIAKSDERLVLPRSHLISILEGMGVTNSVQQGQLLQPANVRDMCGRAGSNVQHSFHTELEALANPNGPRYSYIRDCVHAAMSAFVMLSTPGTRGATTMLMHMLNYVEDAHRLDWCLMQYEVFPNDVGHHTNDVGAVQVRDQLIHMYELQETNELQAKRDADSMPLAVDGTNVEFHVGTLMRHAKFAYIGVIADWNTKCHQPEQWMREMGVDMLSRGRNQPFYTVFAMDGTVRYVAEENVEVHTLPSDTWGTIRELLMNAKNIEMHFDRAEVGKNGVGKFIMGADLRREFPGDVLLAQKELGELQLFILAKTEQSVVVPPGVTHPTAPWKPPWPVPPWPPIPPPPKPPVSEPVPPLPYPESPWFP</sequence>
<dbReference type="GO" id="GO:0003677">
    <property type="term" value="F:DNA binding"/>
    <property type="evidence" value="ECO:0007669"/>
    <property type="project" value="InterPro"/>
</dbReference>
<dbReference type="AlphaFoldDB" id="M5FP44"/>
<gene>
    <name evidence="3" type="ORF">DACRYDRAFT_118922</name>
</gene>
<feature type="region of interest" description="Disordered" evidence="1">
    <location>
        <begin position="664"/>
        <end position="700"/>
    </location>
</feature>
<dbReference type="Gene3D" id="2.30.30.390">
    <property type="entry name" value="Hemimethylated DNA-binding domain"/>
    <property type="match status" value="1"/>
</dbReference>
<dbReference type="OrthoDB" id="28868at2759"/>
<dbReference type="InterPro" id="IPR036623">
    <property type="entry name" value="Hemimethylated_DNA-bd_sf"/>
</dbReference>